<dbReference type="InterPro" id="IPR001487">
    <property type="entry name" value="Bromodomain"/>
</dbReference>
<dbReference type="SMART" id="SM00490">
    <property type="entry name" value="HELICc"/>
    <property type="match status" value="1"/>
</dbReference>
<comment type="caution">
    <text evidence="17">The sequence shown here is derived from an EMBL/GenBank/DDBJ whole genome shotgun (WGS) entry which is preliminary data.</text>
</comment>
<dbReference type="CDD" id="cd17996">
    <property type="entry name" value="DEXHc_SMARCA2_SMARCA4"/>
    <property type="match status" value="1"/>
</dbReference>
<feature type="domain" description="Helicase C-terminal" evidence="14">
    <location>
        <begin position="869"/>
        <end position="1030"/>
    </location>
</feature>
<evidence type="ECO:0000313" key="18">
    <source>
        <dbReference type="Proteomes" id="UP000298030"/>
    </source>
</evidence>
<feature type="region of interest" description="Disordered" evidence="11">
    <location>
        <begin position="1159"/>
        <end position="1256"/>
    </location>
</feature>
<dbReference type="PROSITE" id="PS51666">
    <property type="entry name" value="QLQ"/>
    <property type="match status" value="1"/>
</dbReference>
<dbReference type="SUPFAM" id="SSF52540">
    <property type="entry name" value="P-loop containing nucleoside triphosphate hydrolases"/>
    <property type="match status" value="2"/>
</dbReference>
<evidence type="ECO:0000313" key="17">
    <source>
        <dbReference type="EMBL" id="TEB26285.1"/>
    </source>
</evidence>
<dbReference type="PROSITE" id="PS50014">
    <property type="entry name" value="BROMODOMAIN_2"/>
    <property type="match status" value="1"/>
</dbReference>
<dbReference type="Gene3D" id="3.40.50.300">
    <property type="entry name" value="P-loop containing nucleotide triphosphate hydrolases"/>
    <property type="match status" value="1"/>
</dbReference>
<feature type="domain" description="Bromo" evidence="12">
    <location>
        <begin position="1280"/>
        <end position="1350"/>
    </location>
</feature>
<dbReference type="GO" id="GO:0006338">
    <property type="term" value="P:chromatin remodeling"/>
    <property type="evidence" value="ECO:0007669"/>
    <property type="project" value="UniProtKB-ARBA"/>
</dbReference>
<keyword evidence="6 9" id="KW-0103">Bromodomain</keyword>
<sequence>MSAMLGSAIVPQVMPQQLHQPQQRTPDLTTLITRANQLRSNPELGKPGELDNIMKYIQAMTLAQQNRQNQARPMANGHAANGAPAPAQTPVSFTQPQIAALRAQIHAYKLLSRGLPIPEQLQQAIRVPNTAIPDLEKSVQPPDVPARIVDAAVKVAKQEPTLPVIEEAEPDTTVDLPKGPFLEDNVDSGIYPYNAYRHPFSHLKRTPETDPKLFDTRLQRLLIPTIMPAGLDAHQILNERERFIEARIQQRIKELEALPSTVGDGDMDPNPDLTLGEGVKDEKENDTPSLQIIKAEETFKSLIHPPPSAHGKLRAVIELKSLRVLEKQRAMRAQVAERLTHGSLLPLNRQDFRRTRKPTIRNARNTEELERKQRADRERKAKHKHVEQIGIICTHGREVLGANRGAQDRITRLGRAVLNFHAQTEKEEQKRIERLAKERLKALKADDEEAYMKLIDTAKDTRITHLLRQTDGYLDSLASAVVAQQAEYGLATGALEGDPTSEATFGAQVNLDEEDKNRKVDYYAIAHRIKETVRQPNMLIGGTLKEYQIKGLQWMVSLYNNRLNGILADEMGLGKTIQTISLITFLIEVKRQRGPYLVIVPLSTMTNWSGEFAKWAPSIRMVSYKGNPTQRRALQSELRTNNFQVLLTTYEYIIKDRPHLCKIKWLHMIIDEGHRMKNTQSKLVQTLTTYYHSRYRLILTGTPLQNNLPELWALLNFVLPKVFNSVKSFDEWFNTPFANAGTGDKIELNEEEALLIIKRLHKVLRPFLLRRLKKDVESELPDKVEKVIKVRMSALQSQLYKQMKKYKMIADGNENQKGKSAGVKGLSNELMQLRKICQHPFLFESVEDKVNPTGFIDDKLVRASGKIELLHRILPKFFSTGHRVLIFFQMTKVMDIMEDFLKMMGWKYLRLDGGTKTEERASFVQLFNQKDSEYKVFILSTRAGGLGLNLQTADTVIIFDSDWNPHADLQAQDRAHRIGQTKAVLILRFITEKSVEEAMYQRARYKLDIDDKVIQAGRFDNKSTQEEQEEFLRSILEADQEEENEEAGDMNDDELNELLARSEDESRIFRELDSKRERETLETWRTLGNKGKPPAQLMQLEELPSCYKTDEPFLGQDTLEDLIEGRGQRKRNVVSYNDGLDDDTWAMALEDGEDIEELAERTRDKKERRMQNKLLREESARGTPVSEGGDARGRKKKGKAKANDYDTLPAGSKRKRGLKSETPSMIDDDDDEDNGGKRRRTKAIASSSNNMGDVPPAMRDRMKKAFAECYKAVTQCEDETGRKRCELFRELPDKRDYPDYYQLIQTPISLAQIRKRSNSNYYKNVLAYREDWRLMFNNARTYNQEGSWVYIDAEEMEKAYNAAFDKH</sequence>
<evidence type="ECO:0000256" key="6">
    <source>
        <dbReference type="ARBA" id="ARBA00023117"/>
    </source>
</evidence>
<dbReference type="InterPro" id="IPR029295">
    <property type="entry name" value="SnAC"/>
</dbReference>
<dbReference type="Pfam" id="PF00271">
    <property type="entry name" value="Helicase_C"/>
    <property type="match status" value="1"/>
</dbReference>
<feature type="compositionally biased region" description="Low complexity" evidence="11">
    <location>
        <begin position="75"/>
        <end position="86"/>
    </location>
</feature>
<evidence type="ECO:0000256" key="7">
    <source>
        <dbReference type="ARBA" id="ARBA00023163"/>
    </source>
</evidence>
<proteinExistence type="predicted"/>
<protein>
    <submittedName>
        <fullName evidence="17">SNF2-family ATP dependent chromatin remodeling factor snf21</fullName>
    </submittedName>
</protein>
<dbReference type="Pfam" id="PF14619">
    <property type="entry name" value="SnAC"/>
    <property type="match status" value="1"/>
</dbReference>
<dbReference type="PRINTS" id="PR00503">
    <property type="entry name" value="BROMODOMAIN"/>
</dbReference>
<feature type="coiled-coil region" evidence="10">
    <location>
        <begin position="418"/>
        <end position="446"/>
    </location>
</feature>
<dbReference type="GO" id="GO:0042393">
    <property type="term" value="F:histone binding"/>
    <property type="evidence" value="ECO:0007669"/>
    <property type="project" value="InterPro"/>
</dbReference>
<dbReference type="PROSITE" id="PS51192">
    <property type="entry name" value="HELICASE_ATP_BIND_1"/>
    <property type="match status" value="1"/>
</dbReference>
<keyword evidence="8" id="KW-0539">Nucleus</keyword>
<dbReference type="PROSITE" id="PS51194">
    <property type="entry name" value="HELICASE_CTER"/>
    <property type="match status" value="1"/>
</dbReference>
<dbReference type="GO" id="GO:0005524">
    <property type="term" value="F:ATP binding"/>
    <property type="evidence" value="ECO:0007669"/>
    <property type="project" value="InterPro"/>
</dbReference>
<dbReference type="PANTHER" id="PTHR10799">
    <property type="entry name" value="SNF2/RAD54 HELICASE FAMILY"/>
    <property type="match status" value="1"/>
</dbReference>
<dbReference type="InterPro" id="IPR014978">
    <property type="entry name" value="Gln-Leu-Gln_QLQ"/>
</dbReference>
<dbReference type="Proteomes" id="UP000298030">
    <property type="component" value="Unassembled WGS sequence"/>
</dbReference>
<dbReference type="Gene3D" id="1.20.920.10">
    <property type="entry name" value="Bromodomain-like"/>
    <property type="match status" value="1"/>
</dbReference>
<dbReference type="FunFam" id="3.40.50.10810:FF:000008">
    <property type="entry name" value="Chromatin structure-remodeling complex subunit snf21"/>
    <property type="match status" value="1"/>
</dbReference>
<dbReference type="Gene3D" id="1.20.5.170">
    <property type="match status" value="1"/>
</dbReference>
<evidence type="ECO:0000259" key="12">
    <source>
        <dbReference type="PROSITE" id="PS50014"/>
    </source>
</evidence>
<feature type="region of interest" description="Disordered" evidence="11">
    <location>
        <begin position="64"/>
        <end position="90"/>
    </location>
</feature>
<feature type="domain" description="HSA" evidence="15">
    <location>
        <begin position="373"/>
        <end position="445"/>
    </location>
</feature>
<dbReference type="InterPro" id="IPR049730">
    <property type="entry name" value="SNF2/RAD54-like_C"/>
</dbReference>
<dbReference type="PROSITE" id="PS51204">
    <property type="entry name" value="HSA"/>
    <property type="match status" value="1"/>
</dbReference>
<dbReference type="GO" id="GO:0006355">
    <property type="term" value="P:regulation of DNA-templated transcription"/>
    <property type="evidence" value="ECO:0007669"/>
    <property type="project" value="InterPro"/>
</dbReference>
<dbReference type="SMART" id="SM01314">
    <property type="entry name" value="SnAC"/>
    <property type="match status" value="1"/>
</dbReference>
<dbReference type="InterPro" id="IPR027417">
    <property type="entry name" value="P-loop_NTPase"/>
</dbReference>
<dbReference type="Gene3D" id="3.40.50.10810">
    <property type="entry name" value="Tandem AAA-ATPase domain"/>
    <property type="match status" value="1"/>
</dbReference>
<keyword evidence="5" id="KW-0805">Transcription regulation</keyword>
<dbReference type="GO" id="GO:0005634">
    <property type="term" value="C:nucleus"/>
    <property type="evidence" value="ECO:0007669"/>
    <property type="project" value="UniProtKB-SubCell"/>
</dbReference>
<evidence type="ECO:0000256" key="10">
    <source>
        <dbReference type="SAM" id="Coils"/>
    </source>
</evidence>
<evidence type="ECO:0000256" key="11">
    <source>
        <dbReference type="SAM" id="MobiDB-lite"/>
    </source>
</evidence>
<dbReference type="OrthoDB" id="5857104at2759"/>
<accession>A0A4Y7SWP8</accession>
<keyword evidence="4" id="KW-0067">ATP-binding</keyword>
<evidence type="ECO:0000256" key="5">
    <source>
        <dbReference type="ARBA" id="ARBA00023015"/>
    </source>
</evidence>
<dbReference type="SMART" id="SM00297">
    <property type="entry name" value="BROMO"/>
    <property type="match status" value="1"/>
</dbReference>
<dbReference type="GO" id="GO:0016787">
    <property type="term" value="F:hydrolase activity"/>
    <property type="evidence" value="ECO:0007669"/>
    <property type="project" value="UniProtKB-KW"/>
</dbReference>
<dbReference type="InterPro" id="IPR000330">
    <property type="entry name" value="SNF2_N"/>
</dbReference>
<comment type="subcellular location">
    <subcellularLocation>
        <location evidence="1">Nucleus</location>
    </subcellularLocation>
</comment>
<keyword evidence="10" id="KW-0175">Coiled coil</keyword>
<dbReference type="SMART" id="SM00573">
    <property type="entry name" value="HSA"/>
    <property type="match status" value="1"/>
</dbReference>
<dbReference type="InterPro" id="IPR036427">
    <property type="entry name" value="Bromodomain-like_sf"/>
</dbReference>
<evidence type="ECO:0000259" key="16">
    <source>
        <dbReference type="PROSITE" id="PS51666"/>
    </source>
</evidence>
<gene>
    <name evidence="17" type="ORF">FA13DRAFT_1667957</name>
</gene>
<keyword evidence="3" id="KW-0378">Hydrolase</keyword>
<dbReference type="InterPro" id="IPR038718">
    <property type="entry name" value="SNF2-like_sf"/>
</dbReference>
<evidence type="ECO:0000256" key="9">
    <source>
        <dbReference type="PROSITE-ProRule" id="PRU00035"/>
    </source>
</evidence>
<organism evidence="17 18">
    <name type="scientific">Coprinellus micaceus</name>
    <name type="common">Glistening ink-cap mushroom</name>
    <name type="synonym">Coprinus micaceus</name>
    <dbReference type="NCBI Taxonomy" id="71717"/>
    <lineage>
        <taxon>Eukaryota</taxon>
        <taxon>Fungi</taxon>
        <taxon>Dikarya</taxon>
        <taxon>Basidiomycota</taxon>
        <taxon>Agaricomycotina</taxon>
        <taxon>Agaricomycetes</taxon>
        <taxon>Agaricomycetidae</taxon>
        <taxon>Agaricales</taxon>
        <taxon>Agaricineae</taxon>
        <taxon>Psathyrellaceae</taxon>
        <taxon>Coprinellus</taxon>
    </lineage>
</organism>
<dbReference type="STRING" id="71717.A0A4Y7SWP8"/>
<keyword evidence="18" id="KW-1185">Reference proteome</keyword>
<evidence type="ECO:0000259" key="14">
    <source>
        <dbReference type="PROSITE" id="PS51194"/>
    </source>
</evidence>
<keyword evidence="2" id="KW-0547">Nucleotide-binding</keyword>
<keyword evidence="7" id="KW-0804">Transcription</keyword>
<feature type="domain" description="QLQ" evidence="16">
    <location>
        <begin position="92"/>
        <end position="127"/>
    </location>
</feature>
<dbReference type="Pfam" id="PF00439">
    <property type="entry name" value="Bromodomain"/>
    <property type="match status" value="1"/>
</dbReference>
<evidence type="ECO:0000256" key="3">
    <source>
        <dbReference type="ARBA" id="ARBA00022801"/>
    </source>
</evidence>
<evidence type="ECO:0000256" key="2">
    <source>
        <dbReference type="ARBA" id="ARBA00022741"/>
    </source>
</evidence>
<dbReference type="InterPro" id="IPR014001">
    <property type="entry name" value="Helicase_ATP-bd"/>
</dbReference>
<dbReference type="InterPro" id="IPR014012">
    <property type="entry name" value="HSA_dom"/>
</dbReference>
<dbReference type="Pfam" id="PF00176">
    <property type="entry name" value="SNF2-rel_dom"/>
    <property type="match status" value="1"/>
</dbReference>
<feature type="domain" description="Helicase ATP-binding" evidence="13">
    <location>
        <begin position="556"/>
        <end position="721"/>
    </location>
</feature>
<feature type="compositionally biased region" description="Basic and acidic residues" evidence="11">
    <location>
        <begin position="1159"/>
        <end position="1180"/>
    </location>
</feature>
<dbReference type="EMBL" id="QPFP01000049">
    <property type="protein sequence ID" value="TEB26285.1"/>
    <property type="molecule type" value="Genomic_DNA"/>
</dbReference>
<dbReference type="InterPro" id="IPR001650">
    <property type="entry name" value="Helicase_C-like"/>
</dbReference>
<name>A0A4Y7SWP8_COPMI</name>
<dbReference type="Pfam" id="PF07529">
    <property type="entry name" value="HSA"/>
    <property type="match status" value="1"/>
</dbReference>
<feature type="non-terminal residue" evidence="17">
    <location>
        <position position="1367"/>
    </location>
</feature>
<evidence type="ECO:0000259" key="13">
    <source>
        <dbReference type="PROSITE" id="PS51192"/>
    </source>
</evidence>
<dbReference type="SUPFAM" id="SSF47370">
    <property type="entry name" value="Bromodomain"/>
    <property type="match status" value="1"/>
</dbReference>
<dbReference type="CDD" id="cd18793">
    <property type="entry name" value="SF2_C_SNF"/>
    <property type="match status" value="1"/>
</dbReference>
<reference evidence="17 18" key="1">
    <citation type="journal article" date="2019" name="Nat. Ecol. Evol.">
        <title>Megaphylogeny resolves global patterns of mushroom evolution.</title>
        <authorList>
            <person name="Varga T."/>
            <person name="Krizsan K."/>
            <person name="Foldi C."/>
            <person name="Dima B."/>
            <person name="Sanchez-Garcia M."/>
            <person name="Sanchez-Ramirez S."/>
            <person name="Szollosi G.J."/>
            <person name="Szarkandi J.G."/>
            <person name="Papp V."/>
            <person name="Albert L."/>
            <person name="Andreopoulos W."/>
            <person name="Angelini C."/>
            <person name="Antonin V."/>
            <person name="Barry K.W."/>
            <person name="Bougher N.L."/>
            <person name="Buchanan P."/>
            <person name="Buyck B."/>
            <person name="Bense V."/>
            <person name="Catcheside P."/>
            <person name="Chovatia M."/>
            <person name="Cooper J."/>
            <person name="Damon W."/>
            <person name="Desjardin D."/>
            <person name="Finy P."/>
            <person name="Geml J."/>
            <person name="Haridas S."/>
            <person name="Hughes K."/>
            <person name="Justo A."/>
            <person name="Karasinski D."/>
            <person name="Kautmanova I."/>
            <person name="Kiss B."/>
            <person name="Kocsube S."/>
            <person name="Kotiranta H."/>
            <person name="LaButti K.M."/>
            <person name="Lechner B.E."/>
            <person name="Liimatainen K."/>
            <person name="Lipzen A."/>
            <person name="Lukacs Z."/>
            <person name="Mihaltcheva S."/>
            <person name="Morgado L.N."/>
            <person name="Niskanen T."/>
            <person name="Noordeloos M.E."/>
            <person name="Ohm R.A."/>
            <person name="Ortiz-Santana B."/>
            <person name="Ovrebo C."/>
            <person name="Racz N."/>
            <person name="Riley R."/>
            <person name="Savchenko A."/>
            <person name="Shiryaev A."/>
            <person name="Soop K."/>
            <person name="Spirin V."/>
            <person name="Szebenyi C."/>
            <person name="Tomsovsky M."/>
            <person name="Tulloss R.E."/>
            <person name="Uehling J."/>
            <person name="Grigoriev I.V."/>
            <person name="Vagvolgyi C."/>
            <person name="Papp T."/>
            <person name="Martin F.M."/>
            <person name="Miettinen O."/>
            <person name="Hibbett D.S."/>
            <person name="Nagy L.G."/>
        </authorList>
    </citation>
    <scope>NUCLEOTIDE SEQUENCE [LARGE SCALE GENOMIC DNA]</scope>
    <source>
        <strain evidence="17 18">FP101781</strain>
    </source>
</reference>
<dbReference type="SMART" id="SM00951">
    <property type="entry name" value="QLQ"/>
    <property type="match status" value="1"/>
</dbReference>
<evidence type="ECO:0000256" key="1">
    <source>
        <dbReference type="ARBA" id="ARBA00004123"/>
    </source>
</evidence>
<evidence type="ECO:0000256" key="8">
    <source>
        <dbReference type="ARBA" id="ARBA00023242"/>
    </source>
</evidence>
<evidence type="ECO:0000259" key="15">
    <source>
        <dbReference type="PROSITE" id="PS51204"/>
    </source>
</evidence>
<dbReference type="Pfam" id="PF08880">
    <property type="entry name" value="QLQ"/>
    <property type="match status" value="1"/>
</dbReference>
<evidence type="ECO:0000256" key="4">
    <source>
        <dbReference type="ARBA" id="ARBA00022840"/>
    </source>
</evidence>
<dbReference type="SMART" id="SM00487">
    <property type="entry name" value="DEXDc"/>
    <property type="match status" value="1"/>
</dbReference>